<sequence length="109" mass="12214">MKFTFRGGRLIAKNVSKPIPLQPPSEESGILASMWNFLKEKPATHFKTDAWIERIVILGISNSPKVIVLTTEGGETRHLQFKHDSSTNSMTIKKPAVNIAQEWTISMHA</sequence>
<protein>
    <submittedName>
        <fullName evidence="1">Uncharacterized protein</fullName>
    </submittedName>
</protein>
<proteinExistence type="predicted"/>
<evidence type="ECO:0000313" key="2">
    <source>
        <dbReference type="Proteomes" id="UP001159427"/>
    </source>
</evidence>
<dbReference type="Proteomes" id="UP001159427">
    <property type="component" value="Unassembled WGS sequence"/>
</dbReference>
<comment type="caution">
    <text evidence="1">The sequence shown here is derived from an EMBL/GenBank/DDBJ whole genome shotgun (WGS) entry which is preliminary data.</text>
</comment>
<gene>
    <name evidence="1" type="ORF">PEVE_00012648</name>
</gene>
<dbReference type="EMBL" id="CALNXI010001932">
    <property type="protein sequence ID" value="CAH3179913.1"/>
    <property type="molecule type" value="Genomic_DNA"/>
</dbReference>
<name>A0ABN8RPB1_9CNID</name>
<reference evidence="1 2" key="1">
    <citation type="submission" date="2022-05" db="EMBL/GenBank/DDBJ databases">
        <authorList>
            <consortium name="Genoscope - CEA"/>
            <person name="William W."/>
        </authorList>
    </citation>
    <scope>NUCLEOTIDE SEQUENCE [LARGE SCALE GENOMIC DNA]</scope>
</reference>
<keyword evidence="2" id="KW-1185">Reference proteome</keyword>
<accession>A0ABN8RPB1</accession>
<organism evidence="1 2">
    <name type="scientific">Porites evermanni</name>
    <dbReference type="NCBI Taxonomy" id="104178"/>
    <lineage>
        <taxon>Eukaryota</taxon>
        <taxon>Metazoa</taxon>
        <taxon>Cnidaria</taxon>
        <taxon>Anthozoa</taxon>
        <taxon>Hexacorallia</taxon>
        <taxon>Scleractinia</taxon>
        <taxon>Fungiina</taxon>
        <taxon>Poritidae</taxon>
        <taxon>Porites</taxon>
    </lineage>
</organism>
<dbReference type="InterPro" id="IPR013780">
    <property type="entry name" value="Glyco_hydro_b"/>
</dbReference>
<dbReference type="Gene3D" id="2.60.40.1180">
    <property type="entry name" value="Golgi alpha-mannosidase II"/>
    <property type="match status" value="1"/>
</dbReference>
<evidence type="ECO:0000313" key="1">
    <source>
        <dbReference type="EMBL" id="CAH3179913.1"/>
    </source>
</evidence>